<accession>A0ABQ8TSV9</accession>
<dbReference type="InterPro" id="IPR006600">
    <property type="entry name" value="HTH_CenpB_DNA-bd_dom"/>
</dbReference>
<sequence length="215" mass="24636">MLKDYVKKRRDLTAEELLNRKIGRKPVLPEVLENELVNYCMSMENNFYGLTVKDLRRMAFQLAIRNSIKHPFSSTNKAAGRKWMRLFLKRHPQLSLRKPQPLSLARIQGFSPENVQKIFSILEPELMKVNHNPLKIYNVDETGISVVQHVSESCSNERKERNTQNVVSRKRGTGNNSNVHVSCRPLCPSNDDISQKTHESGASGWDSSRNCRGCS</sequence>
<dbReference type="Pfam" id="PF03221">
    <property type="entry name" value="HTH_Tnp_Tc5"/>
    <property type="match status" value="1"/>
</dbReference>
<organism evidence="4 5">
    <name type="scientific">Periplaneta americana</name>
    <name type="common">American cockroach</name>
    <name type="synonym">Blatta americana</name>
    <dbReference type="NCBI Taxonomy" id="6978"/>
    <lineage>
        <taxon>Eukaryota</taxon>
        <taxon>Metazoa</taxon>
        <taxon>Ecdysozoa</taxon>
        <taxon>Arthropoda</taxon>
        <taxon>Hexapoda</taxon>
        <taxon>Insecta</taxon>
        <taxon>Pterygota</taxon>
        <taxon>Neoptera</taxon>
        <taxon>Polyneoptera</taxon>
        <taxon>Dictyoptera</taxon>
        <taxon>Blattodea</taxon>
        <taxon>Blattoidea</taxon>
        <taxon>Blattidae</taxon>
        <taxon>Blattinae</taxon>
        <taxon>Periplaneta</taxon>
    </lineage>
</organism>
<gene>
    <name evidence="4" type="ORF">ANN_01188</name>
</gene>
<name>A0ABQ8TSV9_PERAM</name>
<evidence type="ECO:0000256" key="2">
    <source>
        <dbReference type="SAM" id="MobiDB-lite"/>
    </source>
</evidence>
<evidence type="ECO:0000259" key="3">
    <source>
        <dbReference type="PROSITE" id="PS51253"/>
    </source>
</evidence>
<feature type="compositionally biased region" description="Polar residues" evidence="2">
    <location>
        <begin position="163"/>
        <end position="180"/>
    </location>
</feature>
<dbReference type="PROSITE" id="PS51253">
    <property type="entry name" value="HTH_CENPB"/>
    <property type="match status" value="1"/>
</dbReference>
<evidence type="ECO:0000256" key="1">
    <source>
        <dbReference type="ARBA" id="ARBA00023125"/>
    </source>
</evidence>
<feature type="region of interest" description="Disordered" evidence="2">
    <location>
        <begin position="154"/>
        <end position="181"/>
    </location>
</feature>
<protein>
    <recommendedName>
        <fullName evidence="3">HTH CENPB-type domain-containing protein</fullName>
    </recommendedName>
</protein>
<evidence type="ECO:0000313" key="4">
    <source>
        <dbReference type="EMBL" id="KAJ4449784.1"/>
    </source>
</evidence>
<dbReference type="Proteomes" id="UP001148838">
    <property type="component" value="Unassembled WGS sequence"/>
</dbReference>
<feature type="compositionally biased region" description="Polar residues" evidence="2">
    <location>
        <begin position="205"/>
        <end position="215"/>
    </location>
</feature>
<feature type="domain" description="HTH CENPB-type" evidence="3">
    <location>
        <begin position="20"/>
        <end position="97"/>
    </location>
</feature>
<dbReference type="EMBL" id="JAJSOF020000003">
    <property type="protein sequence ID" value="KAJ4449784.1"/>
    <property type="molecule type" value="Genomic_DNA"/>
</dbReference>
<keyword evidence="1" id="KW-0238">DNA-binding</keyword>
<comment type="caution">
    <text evidence="4">The sequence shown here is derived from an EMBL/GenBank/DDBJ whole genome shotgun (WGS) entry which is preliminary data.</text>
</comment>
<reference evidence="4 5" key="1">
    <citation type="journal article" date="2022" name="Allergy">
        <title>Genome assembly and annotation of Periplaneta americana reveal a comprehensive cockroach allergen profile.</title>
        <authorList>
            <person name="Wang L."/>
            <person name="Xiong Q."/>
            <person name="Saelim N."/>
            <person name="Wang L."/>
            <person name="Nong W."/>
            <person name="Wan A.T."/>
            <person name="Shi M."/>
            <person name="Liu X."/>
            <person name="Cao Q."/>
            <person name="Hui J.H.L."/>
            <person name="Sookrung N."/>
            <person name="Leung T.F."/>
            <person name="Tungtrongchitr A."/>
            <person name="Tsui S.K.W."/>
        </authorList>
    </citation>
    <scope>NUCLEOTIDE SEQUENCE [LARGE SCALE GENOMIC DNA]</scope>
    <source>
        <strain evidence="4">PWHHKU_190912</strain>
    </source>
</reference>
<feature type="region of interest" description="Disordered" evidence="2">
    <location>
        <begin position="193"/>
        <end position="215"/>
    </location>
</feature>
<proteinExistence type="predicted"/>
<evidence type="ECO:0000313" key="5">
    <source>
        <dbReference type="Proteomes" id="UP001148838"/>
    </source>
</evidence>
<keyword evidence="5" id="KW-1185">Reference proteome</keyword>